<dbReference type="EMBL" id="CP163302">
    <property type="protein sequence ID" value="XDP44863.1"/>
    <property type="molecule type" value="Genomic_DNA"/>
</dbReference>
<dbReference type="InterPro" id="IPR008995">
    <property type="entry name" value="Mo/tungstate-bd_C_term_dom"/>
</dbReference>
<protein>
    <submittedName>
        <fullName evidence="5">ABC transporter ATP-binding protein</fullName>
    </submittedName>
</protein>
<feature type="domain" description="ABC transporter" evidence="4">
    <location>
        <begin position="8"/>
        <end position="239"/>
    </location>
</feature>
<dbReference type="InterPro" id="IPR003439">
    <property type="entry name" value="ABC_transporter-like_ATP-bd"/>
</dbReference>
<dbReference type="InterPro" id="IPR017871">
    <property type="entry name" value="ABC_transporter-like_CS"/>
</dbReference>
<dbReference type="InterPro" id="IPR003593">
    <property type="entry name" value="AAA+_ATPase"/>
</dbReference>
<gene>
    <name evidence="5" type="ORF">AB5L97_16575</name>
</gene>
<dbReference type="SUPFAM" id="SSF50331">
    <property type="entry name" value="MOP-like"/>
    <property type="match status" value="1"/>
</dbReference>
<dbReference type="KEGG" id="spue:AB5L97_16575"/>
<dbReference type="PROSITE" id="PS00211">
    <property type="entry name" value="ABC_TRANSPORTER_1"/>
    <property type="match status" value="1"/>
</dbReference>
<evidence type="ECO:0000259" key="4">
    <source>
        <dbReference type="PROSITE" id="PS50893"/>
    </source>
</evidence>
<dbReference type="Pfam" id="PF08402">
    <property type="entry name" value="TOBE_2"/>
    <property type="match status" value="1"/>
</dbReference>
<evidence type="ECO:0000256" key="2">
    <source>
        <dbReference type="ARBA" id="ARBA00022741"/>
    </source>
</evidence>
<dbReference type="InterPro" id="IPR027417">
    <property type="entry name" value="P-loop_NTPase"/>
</dbReference>
<reference evidence="5" key="1">
    <citation type="submission" date="2024-07" db="EMBL/GenBank/DDBJ databases">
        <authorList>
            <person name="fu j."/>
        </authorList>
    </citation>
    <scope>NUCLEOTIDE SEQUENCE</scope>
    <source>
        <strain evidence="5">P10A9</strain>
    </source>
</reference>
<dbReference type="FunFam" id="3.40.50.300:FF:000042">
    <property type="entry name" value="Maltose/maltodextrin ABC transporter, ATP-binding protein"/>
    <property type="match status" value="1"/>
</dbReference>
<dbReference type="AlphaFoldDB" id="A0AB39L283"/>
<dbReference type="PROSITE" id="PS50893">
    <property type="entry name" value="ABC_TRANSPORTER_2"/>
    <property type="match status" value="1"/>
</dbReference>
<dbReference type="RefSeq" id="WP_369045477.1">
    <property type="nucleotide sequence ID" value="NZ_CP163302.1"/>
</dbReference>
<dbReference type="InterPro" id="IPR013611">
    <property type="entry name" value="Transp-assoc_OB_typ2"/>
</dbReference>
<evidence type="ECO:0000256" key="1">
    <source>
        <dbReference type="ARBA" id="ARBA00022448"/>
    </source>
</evidence>
<dbReference type="Gene3D" id="3.40.50.300">
    <property type="entry name" value="P-loop containing nucleotide triphosphate hydrolases"/>
    <property type="match status" value="1"/>
</dbReference>
<organism evidence="5">
    <name type="scientific">Sinomonas puerhi</name>
    <dbReference type="NCBI Taxonomy" id="3238584"/>
    <lineage>
        <taxon>Bacteria</taxon>
        <taxon>Bacillati</taxon>
        <taxon>Actinomycetota</taxon>
        <taxon>Actinomycetes</taxon>
        <taxon>Micrococcales</taxon>
        <taxon>Micrococcaceae</taxon>
        <taxon>Sinomonas</taxon>
    </lineage>
</organism>
<sequence>MVDFHNAIEFRGVRVSFGDFVALPDYALEVGEGEFFTLLGPSGCGKSTALRTLAGFIAPTSGQVRIAGRDVTHLPSHRRDIGMVFQNYALFPTLSVGENIAFGLKTAKVPAAEVRERVAAIARQVNLTREQLEKNVADLSGGQQQRVAIARSLVLRPKILLLDEPLSNLDAALRQQLRVQLKDLQEQFGITTVYVTHDQDEALMLSDRIAVMNQGRVEQVGTPQEVYRRSATEFVCTFVGDAVRLGPALLERLGSAGAHLDPALPSYLRVERIRLAGRAAQAHDAGPVASGVQIPGRVVGRRYHGTASTYRIETGTGELRAIVQESGGHDYAPGDAVTALIDPVDVLQYGPDGRLLTAGAVAPEPAGALVTGVSA</sequence>
<proteinExistence type="predicted"/>
<dbReference type="Pfam" id="PF00005">
    <property type="entry name" value="ABC_tran"/>
    <property type="match status" value="1"/>
</dbReference>
<dbReference type="GO" id="GO:0005524">
    <property type="term" value="F:ATP binding"/>
    <property type="evidence" value="ECO:0007669"/>
    <property type="project" value="UniProtKB-KW"/>
</dbReference>
<keyword evidence="1" id="KW-0813">Transport</keyword>
<dbReference type="GO" id="GO:0043190">
    <property type="term" value="C:ATP-binding cassette (ABC) transporter complex"/>
    <property type="evidence" value="ECO:0007669"/>
    <property type="project" value="InterPro"/>
</dbReference>
<dbReference type="PANTHER" id="PTHR42781:SF4">
    <property type="entry name" value="SPERMIDINE_PUTRESCINE IMPORT ATP-BINDING PROTEIN POTA"/>
    <property type="match status" value="1"/>
</dbReference>
<accession>A0AB39L283</accession>
<keyword evidence="2" id="KW-0547">Nucleotide-binding</keyword>
<dbReference type="GO" id="GO:0016887">
    <property type="term" value="F:ATP hydrolysis activity"/>
    <property type="evidence" value="ECO:0007669"/>
    <property type="project" value="InterPro"/>
</dbReference>
<name>A0AB39L283_9MICC</name>
<dbReference type="InterPro" id="IPR050093">
    <property type="entry name" value="ABC_SmlMolc_Importer"/>
</dbReference>
<dbReference type="PANTHER" id="PTHR42781">
    <property type="entry name" value="SPERMIDINE/PUTRESCINE IMPORT ATP-BINDING PROTEIN POTA"/>
    <property type="match status" value="1"/>
</dbReference>
<dbReference type="GO" id="GO:0140359">
    <property type="term" value="F:ABC-type transporter activity"/>
    <property type="evidence" value="ECO:0007669"/>
    <property type="project" value="UniProtKB-ARBA"/>
</dbReference>
<evidence type="ECO:0000256" key="3">
    <source>
        <dbReference type="ARBA" id="ARBA00022840"/>
    </source>
</evidence>
<dbReference type="SUPFAM" id="SSF52540">
    <property type="entry name" value="P-loop containing nucleoside triphosphate hydrolases"/>
    <property type="match status" value="1"/>
</dbReference>
<evidence type="ECO:0000313" key="5">
    <source>
        <dbReference type="EMBL" id="XDP44863.1"/>
    </source>
</evidence>
<keyword evidence="3 5" id="KW-0067">ATP-binding</keyword>
<dbReference type="SMART" id="SM00382">
    <property type="entry name" value="AAA"/>
    <property type="match status" value="1"/>
</dbReference>